<evidence type="ECO:0000259" key="1">
    <source>
        <dbReference type="Pfam" id="PF05368"/>
    </source>
</evidence>
<proteinExistence type="predicted"/>
<dbReference type="InterPro" id="IPR008030">
    <property type="entry name" value="NmrA-like"/>
</dbReference>
<gene>
    <name evidence="2" type="ORF">A6770_39680</name>
</gene>
<dbReference type="PANTHER" id="PTHR43162">
    <property type="match status" value="1"/>
</dbReference>
<dbReference type="AlphaFoldDB" id="A0A367RQ05"/>
<dbReference type="Gene3D" id="3.90.25.10">
    <property type="entry name" value="UDP-galactose 4-epimerase, domain 1"/>
    <property type="match status" value="1"/>
</dbReference>
<evidence type="ECO:0000313" key="3">
    <source>
        <dbReference type="Proteomes" id="UP000252107"/>
    </source>
</evidence>
<dbReference type="Proteomes" id="UP000252107">
    <property type="component" value="Unassembled WGS sequence"/>
</dbReference>
<sequence>MLKILVTGATGNVGCEVIRLLVSHDCHVCAALRNPDKVQQILGSKIHCVWFDFINPDTWASAFEGVNKLFLVRPPALANVRKQIAPALNAAKLAGVEHIVFLSLLGAERNRVVPHAKIERYIEQLGIPVTFLRASFFMQNLNTVHREDIKTRGELFMPAGNGKTSFIDVRDIAAVAVRALVEDGHLGKAYALTGGEALTYYEVADIFTEVLGKPIRYTNPSLLKFIWQMRERGLSLDLILVMTAIYTTARLGLAGGITPDVEQLLGCPPLTMRQYVEDYRKFWL</sequence>
<dbReference type="Gene3D" id="3.40.50.720">
    <property type="entry name" value="NAD(P)-binding Rossmann-like Domain"/>
    <property type="match status" value="1"/>
</dbReference>
<dbReference type="InterPro" id="IPR036291">
    <property type="entry name" value="NAD(P)-bd_dom_sf"/>
</dbReference>
<dbReference type="EMBL" id="LXQD01000097">
    <property type="protein sequence ID" value="RCJ38647.1"/>
    <property type="molecule type" value="Genomic_DNA"/>
</dbReference>
<dbReference type="PANTHER" id="PTHR43162:SF1">
    <property type="entry name" value="PRESTALK A DIFFERENTIATION PROTEIN A"/>
    <property type="match status" value="1"/>
</dbReference>
<protein>
    <submittedName>
        <fullName evidence="2">NAD(P)-dependent oxidoreductase</fullName>
    </submittedName>
</protein>
<dbReference type="SUPFAM" id="SSF51735">
    <property type="entry name" value="NAD(P)-binding Rossmann-fold domains"/>
    <property type="match status" value="1"/>
</dbReference>
<dbReference type="CDD" id="cd05269">
    <property type="entry name" value="TMR_SDR_a"/>
    <property type="match status" value="1"/>
</dbReference>
<accession>A0A367RQ05</accession>
<evidence type="ECO:0000313" key="2">
    <source>
        <dbReference type="EMBL" id="RCJ38647.1"/>
    </source>
</evidence>
<feature type="domain" description="NmrA-like" evidence="1">
    <location>
        <begin position="3"/>
        <end position="219"/>
    </location>
</feature>
<dbReference type="InterPro" id="IPR051604">
    <property type="entry name" value="Ergot_Alk_Oxidoreductase"/>
</dbReference>
<dbReference type="Pfam" id="PF05368">
    <property type="entry name" value="NmrA"/>
    <property type="match status" value="1"/>
</dbReference>
<name>A0A367RQ05_9NOSO</name>
<organism evidence="2 3">
    <name type="scientific">Nostoc minutum NIES-26</name>
    <dbReference type="NCBI Taxonomy" id="1844469"/>
    <lineage>
        <taxon>Bacteria</taxon>
        <taxon>Bacillati</taxon>
        <taxon>Cyanobacteriota</taxon>
        <taxon>Cyanophyceae</taxon>
        <taxon>Nostocales</taxon>
        <taxon>Nostocaceae</taxon>
        <taxon>Nostoc</taxon>
    </lineage>
</organism>
<reference evidence="2" key="1">
    <citation type="submission" date="2016-04" db="EMBL/GenBank/DDBJ databases">
        <authorList>
            <person name="Tabuchi Yagui T.R."/>
        </authorList>
    </citation>
    <scope>NUCLEOTIDE SEQUENCE [LARGE SCALE GENOMIC DNA]</scope>
    <source>
        <strain evidence="2">NIES-26</strain>
    </source>
</reference>
<comment type="caution">
    <text evidence="2">The sequence shown here is derived from an EMBL/GenBank/DDBJ whole genome shotgun (WGS) entry which is preliminary data.</text>
</comment>
<keyword evidence="3" id="KW-1185">Reference proteome</keyword>